<dbReference type="PROSITE" id="PS00137">
    <property type="entry name" value="SUBTILASE_HIS"/>
    <property type="match status" value="1"/>
</dbReference>
<dbReference type="GO" id="GO:0006508">
    <property type="term" value="P:proteolysis"/>
    <property type="evidence" value="ECO:0007669"/>
    <property type="project" value="UniProtKB-KW"/>
</dbReference>
<evidence type="ECO:0000256" key="8">
    <source>
        <dbReference type="SAM" id="Phobius"/>
    </source>
</evidence>
<feature type="domain" description="MBTPS1 fourth" evidence="10">
    <location>
        <begin position="823"/>
        <end position="1095"/>
    </location>
</feature>
<comment type="caution">
    <text evidence="12">The sequence shown here is derived from an EMBL/GenBank/DDBJ whole genome shotgun (WGS) entry which is preliminary data.</text>
</comment>
<dbReference type="Proteomes" id="UP001165083">
    <property type="component" value="Unassembled WGS sequence"/>
</dbReference>
<keyword evidence="4 7" id="KW-0720">Serine protease</keyword>
<evidence type="ECO:0000259" key="11">
    <source>
        <dbReference type="Pfam" id="PF23094"/>
    </source>
</evidence>
<protein>
    <recommendedName>
        <fullName evidence="6">subtilisin</fullName>
        <ecNumber evidence="6">3.4.21.62</ecNumber>
    </recommendedName>
</protein>
<comment type="similarity">
    <text evidence="1 7">Belongs to the peptidase S8 family.</text>
</comment>
<feature type="domain" description="Peptidase S8/S53" evidence="9">
    <location>
        <begin position="395"/>
        <end position="645"/>
    </location>
</feature>
<dbReference type="OrthoDB" id="1740355at2759"/>
<dbReference type="GO" id="GO:0004252">
    <property type="term" value="F:serine-type endopeptidase activity"/>
    <property type="evidence" value="ECO:0007669"/>
    <property type="project" value="UniProtKB-UniRule"/>
</dbReference>
<evidence type="ECO:0000256" key="5">
    <source>
        <dbReference type="ARBA" id="ARBA00023529"/>
    </source>
</evidence>
<dbReference type="InterPro" id="IPR057060">
    <property type="entry name" value="MBTPS1_3rd"/>
</dbReference>
<evidence type="ECO:0000256" key="1">
    <source>
        <dbReference type="ARBA" id="ARBA00011073"/>
    </source>
</evidence>
<dbReference type="Pfam" id="PF23094">
    <property type="entry name" value="MBTPS1_3rd"/>
    <property type="match status" value="1"/>
</dbReference>
<dbReference type="PANTHER" id="PTHR43806">
    <property type="entry name" value="PEPTIDASE S8"/>
    <property type="match status" value="1"/>
</dbReference>
<dbReference type="InterPro" id="IPR036852">
    <property type="entry name" value="Peptidase_S8/S53_dom_sf"/>
</dbReference>
<name>A0A9W6YDZ3_9STRA</name>
<proteinExistence type="inferred from homology"/>
<dbReference type="Pfam" id="PF23090">
    <property type="entry name" value="MBTPS1_4th"/>
    <property type="match status" value="1"/>
</dbReference>
<dbReference type="Pfam" id="PF00082">
    <property type="entry name" value="Peptidase_S8"/>
    <property type="match status" value="1"/>
</dbReference>
<dbReference type="EMBL" id="BSXW01012442">
    <property type="protein sequence ID" value="GMF65069.1"/>
    <property type="molecule type" value="Genomic_DNA"/>
</dbReference>
<dbReference type="Gene3D" id="3.40.50.200">
    <property type="entry name" value="Peptidase S8/S53 domain"/>
    <property type="match status" value="1"/>
</dbReference>
<feature type="transmembrane region" description="Helical" evidence="8">
    <location>
        <begin position="199"/>
        <end position="218"/>
    </location>
</feature>
<keyword evidence="13" id="KW-1185">Reference proteome</keyword>
<evidence type="ECO:0000256" key="6">
    <source>
        <dbReference type="ARBA" id="ARBA00023619"/>
    </source>
</evidence>
<feature type="active site" description="Charge relay system" evidence="7">
    <location>
        <position position="433"/>
    </location>
</feature>
<feature type="domain" description="MBTPS1 third" evidence="11">
    <location>
        <begin position="702"/>
        <end position="822"/>
    </location>
</feature>
<feature type="active site" description="Charge relay system" evidence="7">
    <location>
        <position position="404"/>
    </location>
</feature>
<dbReference type="PROSITE" id="PS00138">
    <property type="entry name" value="SUBTILASE_SER"/>
    <property type="match status" value="1"/>
</dbReference>
<keyword evidence="3 7" id="KW-0378">Hydrolase</keyword>
<evidence type="ECO:0000259" key="9">
    <source>
        <dbReference type="Pfam" id="PF00082"/>
    </source>
</evidence>
<dbReference type="FunFam" id="3.40.50.200:FF:000070">
    <property type="entry name" value="Gob-1"/>
    <property type="match status" value="1"/>
</dbReference>
<evidence type="ECO:0000256" key="2">
    <source>
        <dbReference type="ARBA" id="ARBA00022670"/>
    </source>
</evidence>
<evidence type="ECO:0000313" key="12">
    <source>
        <dbReference type="EMBL" id="GMF65069.1"/>
    </source>
</evidence>
<dbReference type="InterPro" id="IPR050131">
    <property type="entry name" value="Peptidase_S8_subtilisin-like"/>
</dbReference>
<evidence type="ECO:0000256" key="7">
    <source>
        <dbReference type="PROSITE-ProRule" id="PRU01240"/>
    </source>
</evidence>
<keyword evidence="2 7" id="KW-0645">Protease</keyword>
<evidence type="ECO:0000259" key="10">
    <source>
        <dbReference type="Pfam" id="PF23090"/>
    </source>
</evidence>
<gene>
    <name evidence="12" type="ORF">Plil01_001779500</name>
</gene>
<evidence type="ECO:0000256" key="4">
    <source>
        <dbReference type="ARBA" id="ARBA00022825"/>
    </source>
</evidence>
<dbReference type="PRINTS" id="PR00723">
    <property type="entry name" value="SUBTILISIN"/>
</dbReference>
<dbReference type="InterPro" id="IPR000209">
    <property type="entry name" value="Peptidase_S8/S53_dom"/>
</dbReference>
<organism evidence="12 13">
    <name type="scientific">Phytophthora lilii</name>
    <dbReference type="NCBI Taxonomy" id="2077276"/>
    <lineage>
        <taxon>Eukaryota</taxon>
        <taxon>Sar</taxon>
        <taxon>Stramenopiles</taxon>
        <taxon>Oomycota</taxon>
        <taxon>Peronosporomycetes</taxon>
        <taxon>Peronosporales</taxon>
        <taxon>Peronosporaceae</taxon>
        <taxon>Phytophthora</taxon>
    </lineage>
</organism>
<dbReference type="InterPro" id="IPR022398">
    <property type="entry name" value="Peptidase_S8_His-AS"/>
</dbReference>
<comment type="catalytic activity">
    <reaction evidence="5">
        <text>Hydrolysis of proteins with broad specificity for peptide bonds, and a preference for a large uncharged residue in P1. Hydrolyzes peptide amides.</text>
        <dbReference type="EC" id="3.4.21.62"/>
    </reaction>
</comment>
<dbReference type="InterPro" id="IPR057032">
    <property type="entry name" value="MBTPS1_4th"/>
</dbReference>
<feature type="active site" description="Charge relay system" evidence="7">
    <location>
        <position position="599"/>
    </location>
</feature>
<dbReference type="EC" id="3.4.21.62" evidence="6"/>
<dbReference type="AlphaFoldDB" id="A0A9W6YDZ3"/>
<keyword evidence="8" id="KW-0812">Transmembrane</keyword>
<evidence type="ECO:0000313" key="13">
    <source>
        <dbReference type="Proteomes" id="UP001165083"/>
    </source>
</evidence>
<keyword evidence="8" id="KW-0472">Membrane</keyword>
<accession>A0A9W6YDZ3</accession>
<sequence length="1238" mass="136599">MRRRKLKHNGRIGCNVLLDRCFAVAKVRRGNEVVVHVLHFAQQQSLACSLLSSLPSASHLAQLLDSKQTVSEVHPTRQDSTLSVPPPNRIQAVRLSVATALQLPPLPRTGEQRAEADDRHHLRADGYKVTRNQTRSSVTARVGESESAGLLGFSIEWNNHSERHVTAFDDWSVMGRKTLTFGARAGRTDVAWRRAIRRVVAGVAALLAVCVLAVTPLAGAAQPQSKRCAFFEKAVAQEFIAQLRDYDALETQEQLVSERISSAAVGYGLEVAGRSPFARQAPTDFVVLRMFYCGAGNAARDVGGDTCHGSEGSMQELTRSNATRRIKAVRVNKKYRKLKLLGLDEQRDNAHKLKTVASKRAVNEPARELFGLRKEEALLVDELRVRELWDRGFKGQGVKVGIFDTGLSSSKLTNVKEKINWTHEPKNTDSVGHGTFVAGVISGTDAKCPGIAPEAELFVFRMFTGEQLSFTSWYLDAFNYALFKGINVLNLSTGGPDFQDLPFVDKVQELAAHGIILVSAVGNDGPHYGLLSNPADQAEVIGVGGITKDNNIAEFSSRGMTTWELPFGSGRVKPDIVTLAEDVQGSDASGGCKVLSGTSASTPIVSASIALLASMIPEEARWSLLNPASMKQILLESADKLKALHDSEHVVRNHIFEQGNGVLNISKASKLMESLWIRHQTAQNATRSGQDHVPNVLKPSSFPDRIDMSDCPRMWPYCSQPLFHTALPLMVNLTIMNPASVAGTIKKPPQWISGTNGEHLTISTSSPSAIWPYFGSIGVFIEVKQEAASFEGIANGALRLEVDNDKQVDELIIPLTIKIIPTPPASKRILWDQFHNIPYPSAFVPRDNLENQHDLMDVSGDHPHTNFHHMWNFLTSEGFFLDILPFEYSCLDLGKYGVVMVVDPEEEFFRDEVVALQAAIKYSNVSLIVFADWYDNRMLDSLELFDTSTLSKWHAITGGANIPAINELLHDFHIAFGDGVVYSSSISLLNSGNDSSFPYWSGSYLTKFPVGGYLGYIDADDQSARTLNGSEQTLADVPVLGLYEVPSYYGGRIAVFGDSSCIDSSVHPKAKFRNCFGMLRTILRFTNDAELPSSIAPQDDSASTGLQRLELEFSADKALLHPLVDLQDENIWQLRARHTEFAKHSKVLQASDHLRRNVESRLLNFDARIYRRLTVLWHLGDLLRRAVGSERFGTHGAHRAQKYVDVVHVYDFAEAREYLKAKGCTIFGLSKQPASFGT</sequence>
<dbReference type="SUPFAM" id="SSF52743">
    <property type="entry name" value="Subtilisin-like"/>
    <property type="match status" value="1"/>
</dbReference>
<dbReference type="PANTHER" id="PTHR43806:SF7">
    <property type="entry name" value="MEMBRANE-BOUND TRANSCRIPTION FACTOR SITE-1 PROTEASE"/>
    <property type="match status" value="1"/>
</dbReference>
<reference evidence="12" key="1">
    <citation type="submission" date="2023-04" db="EMBL/GenBank/DDBJ databases">
        <title>Phytophthora lilii NBRC 32176.</title>
        <authorList>
            <person name="Ichikawa N."/>
            <person name="Sato H."/>
            <person name="Tonouchi N."/>
        </authorList>
    </citation>
    <scope>NUCLEOTIDE SEQUENCE</scope>
    <source>
        <strain evidence="12">NBRC 32176</strain>
    </source>
</reference>
<keyword evidence="8" id="KW-1133">Transmembrane helix</keyword>
<dbReference type="InterPro" id="IPR015500">
    <property type="entry name" value="Peptidase_S8_subtilisin-rel"/>
</dbReference>
<dbReference type="InterPro" id="IPR023828">
    <property type="entry name" value="Peptidase_S8_Ser-AS"/>
</dbReference>
<dbReference type="GO" id="GO:0005794">
    <property type="term" value="C:Golgi apparatus"/>
    <property type="evidence" value="ECO:0007669"/>
    <property type="project" value="TreeGrafter"/>
</dbReference>
<evidence type="ECO:0000256" key="3">
    <source>
        <dbReference type="ARBA" id="ARBA00022801"/>
    </source>
</evidence>
<dbReference type="PROSITE" id="PS51892">
    <property type="entry name" value="SUBTILASE"/>
    <property type="match status" value="1"/>
</dbReference>